<evidence type="ECO:0000256" key="1">
    <source>
        <dbReference type="SAM" id="MobiDB-lite"/>
    </source>
</evidence>
<dbReference type="AlphaFoldDB" id="A0A2K9ZCN2"/>
<protein>
    <submittedName>
        <fullName evidence="2">Uncharacterized protein</fullName>
    </submittedName>
</protein>
<reference evidence="2 3" key="1">
    <citation type="submission" date="2017-11" db="EMBL/GenBank/DDBJ databases">
        <title>Complete genome of Rhizobium leguminosarum Norway, an ineffective micro-symbiont.</title>
        <authorList>
            <person name="Hoffrichter A."/>
            <person name="Liang J."/>
            <person name="Brachmann A."/>
            <person name="Marin M."/>
        </authorList>
    </citation>
    <scope>NUCLEOTIDE SEQUENCE [LARGE SCALE GENOMIC DNA]</scope>
    <source>
        <strain evidence="2 3">Norway</strain>
        <plasmid evidence="3">Plasmid prln1</plasmid>
    </source>
</reference>
<feature type="region of interest" description="Disordered" evidence="1">
    <location>
        <begin position="92"/>
        <end position="120"/>
    </location>
</feature>
<dbReference type="Proteomes" id="UP000238523">
    <property type="component" value="Plasmid pRLN1"/>
</dbReference>
<evidence type="ECO:0000313" key="3">
    <source>
        <dbReference type="Proteomes" id="UP000238523"/>
    </source>
</evidence>
<evidence type="ECO:0000313" key="2">
    <source>
        <dbReference type="EMBL" id="AUW46002.1"/>
    </source>
</evidence>
<name>A0A2K9ZCN2_RHILE</name>
<keyword evidence="2" id="KW-0614">Plasmid</keyword>
<feature type="compositionally biased region" description="Basic residues" evidence="1">
    <location>
        <begin position="110"/>
        <end position="120"/>
    </location>
</feature>
<gene>
    <name evidence="2" type="ORF">CUJ84_pRLN1000541</name>
</gene>
<proteinExistence type="predicted"/>
<organism evidence="2 3">
    <name type="scientific">Rhizobium leguminosarum</name>
    <dbReference type="NCBI Taxonomy" id="384"/>
    <lineage>
        <taxon>Bacteria</taxon>
        <taxon>Pseudomonadati</taxon>
        <taxon>Pseudomonadota</taxon>
        <taxon>Alphaproteobacteria</taxon>
        <taxon>Hyphomicrobiales</taxon>
        <taxon>Rhizobiaceae</taxon>
        <taxon>Rhizobium/Agrobacterium group</taxon>
        <taxon>Rhizobium</taxon>
    </lineage>
</organism>
<dbReference type="EMBL" id="CP025013">
    <property type="protein sequence ID" value="AUW46002.1"/>
    <property type="molecule type" value="Genomic_DNA"/>
</dbReference>
<geneLocation type="plasmid" evidence="3">
    <name>prln1</name>
</geneLocation>
<sequence length="120" mass="14069">MLHASVRDCRSRLSAFDHGCTGTGVKSDVERSVRFRPGLFYCPLARGGRRCLKRHQHRLQQGWPCLQGSIRVDPVESGRAYNEREGIRFDNTLDPYAPQQITQERDGYRNRRRPRWERGR</sequence>
<accession>A0A2K9ZCN2</accession>